<proteinExistence type="predicted"/>
<feature type="transmembrane region" description="Helical" evidence="1">
    <location>
        <begin position="20"/>
        <end position="39"/>
    </location>
</feature>
<reference evidence="2 3" key="1">
    <citation type="journal article" date="2018" name="Nat. Ecol. Evol.">
        <title>Pezizomycetes genomes reveal the molecular basis of ectomycorrhizal truffle lifestyle.</title>
        <authorList>
            <person name="Murat C."/>
            <person name="Payen T."/>
            <person name="Noel B."/>
            <person name="Kuo A."/>
            <person name="Morin E."/>
            <person name="Chen J."/>
            <person name="Kohler A."/>
            <person name="Krizsan K."/>
            <person name="Balestrini R."/>
            <person name="Da Silva C."/>
            <person name="Montanini B."/>
            <person name="Hainaut M."/>
            <person name="Levati E."/>
            <person name="Barry K.W."/>
            <person name="Belfiori B."/>
            <person name="Cichocki N."/>
            <person name="Clum A."/>
            <person name="Dockter R.B."/>
            <person name="Fauchery L."/>
            <person name="Guy J."/>
            <person name="Iotti M."/>
            <person name="Le Tacon F."/>
            <person name="Lindquist E.A."/>
            <person name="Lipzen A."/>
            <person name="Malagnac F."/>
            <person name="Mello A."/>
            <person name="Molinier V."/>
            <person name="Miyauchi S."/>
            <person name="Poulain J."/>
            <person name="Riccioni C."/>
            <person name="Rubini A."/>
            <person name="Sitrit Y."/>
            <person name="Splivallo R."/>
            <person name="Traeger S."/>
            <person name="Wang M."/>
            <person name="Zifcakova L."/>
            <person name="Wipf D."/>
            <person name="Zambonelli A."/>
            <person name="Paolocci F."/>
            <person name="Nowrousian M."/>
            <person name="Ottonello S."/>
            <person name="Baldrian P."/>
            <person name="Spatafora J.W."/>
            <person name="Henrissat B."/>
            <person name="Nagy L.G."/>
            <person name="Aury J.M."/>
            <person name="Wincker P."/>
            <person name="Grigoriev I.V."/>
            <person name="Bonfante P."/>
            <person name="Martin F.M."/>
        </authorList>
    </citation>
    <scope>NUCLEOTIDE SEQUENCE [LARGE SCALE GENOMIC DNA]</scope>
    <source>
        <strain evidence="2 3">120613-1</strain>
    </source>
</reference>
<evidence type="ECO:0000256" key="1">
    <source>
        <dbReference type="SAM" id="Phobius"/>
    </source>
</evidence>
<accession>A0A3N4K259</accession>
<protein>
    <submittedName>
        <fullName evidence="2">Uncharacterized protein</fullName>
    </submittedName>
</protein>
<organism evidence="2 3">
    <name type="scientific">Choiromyces venosus 120613-1</name>
    <dbReference type="NCBI Taxonomy" id="1336337"/>
    <lineage>
        <taxon>Eukaryota</taxon>
        <taxon>Fungi</taxon>
        <taxon>Dikarya</taxon>
        <taxon>Ascomycota</taxon>
        <taxon>Pezizomycotina</taxon>
        <taxon>Pezizomycetes</taxon>
        <taxon>Pezizales</taxon>
        <taxon>Tuberaceae</taxon>
        <taxon>Choiromyces</taxon>
    </lineage>
</organism>
<dbReference type="Proteomes" id="UP000276215">
    <property type="component" value="Unassembled WGS sequence"/>
</dbReference>
<evidence type="ECO:0000313" key="2">
    <source>
        <dbReference type="EMBL" id="RPB03449.1"/>
    </source>
</evidence>
<keyword evidence="1" id="KW-0472">Membrane</keyword>
<dbReference type="EMBL" id="ML120362">
    <property type="protein sequence ID" value="RPB03449.1"/>
    <property type="molecule type" value="Genomic_DNA"/>
</dbReference>
<name>A0A3N4K259_9PEZI</name>
<sequence length="56" mass="6585">MQESGVDGFVFFFTLLGLRLLSRESLISINALFFFFFLFTDFNKYQNMIPCETLNT</sequence>
<keyword evidence="1" id="KW-1133">Transmembrane helix</keyword>
<evidence type="ECO:0000313" key="3">
    <source>
        <dbReference type="Proteomes" id="UP000276215"/>
    </source>
</evidence>
<keyword evidence="3" id="KW-1185">Reference proteome</keyword>
<keyword evidence="1" id="KW-0812">Transmembrane</keyword>
<dbReference type="AlphaFoldDB" id="A0A3N4K259"/>
<gene>
    <name evidence="2" type="ORF">L873DRAFT_163182</name>
</gene>